<keyword evidence="3" id="KW-1185">Reference proteome</keyword>
<evidence type="ECO:0000259" key="1">
    <source>
        <dbReference type="Pfam" id="PF04073"/>
    </source>
</evidence>
<protein>
    <submittedName>
        <fullName evidence="2">Cys-tRNA(Pro) deacylase, prolyl-tRNA editing enzyme YbaK/EbsC</fullName>
    </submittedName>
</protein>
<name>A0A1H8W4U1_9FIRM</name>
<dbReference type="Pfam" id="PF04073">
    <property type="entry name" value="tRNA_edit"/>
    <property type="match status" value="1"/>
</dbReference>
<organism evidence="2 3">
    <name type="scientific">Propionispora vibrioides</name>
    <dbReference type="NCBI Taxonomy" id="112903"/>
    <lineage>
        <taxon>Bacteria</taxon>
        <taxon>Bacillati</taxon>
        <taxon>Bacillota</taxon>
        <taxon>Negativicutes</taxon>
        <taxon>Selenomonadales</taxon>
        <taxon>Sporomusaceae</taxon>
        <taxon>Propionispora</taxon>
    </lineage>
</organism>
<evidence type="ECO:0000313" key="3">
    <source>
        <dbReference type="Proteomes" id="UP000198847"/>
    </source>
</evidence>
<feature type="domain" description="YbaK/aminoacyl-tRNA synthetase-associated" evidence="1">
    <location>
        <begin position="23"/>
        <end position="139"/>
    </location>
</feature>
<proteinExistence type="predicted"/>
<accession>A0A1H8W4U1</accession>
<dbReference type="PANTHER" id="PTHR30411">
    <property type="entry name" value="CYTOPLASMIC PROTEIN"/>
    <property type="match status" value="1"/>
</dbReference>
<dbReference type="Gene3D" id="3.90.960.10">
    <property type="entry name" value="YbaK/aminoacyl-tRNA synthetase-associated domain"/>
    <property type="match status" value="1"/>
</dbReference>
<dbReference type="RefSeq" id="WP_091747620.1">
    <property type="nucleotide sequence ID" value="NZ_FODY01000014.1"/>
</dbReference>
<evidence type="ECO:0000313" key="2">
    <source>
        <dbReference type="EMBL" id="SEP22639.1"/>
    </source>
</evidence>
<dbReference type="AlphaFoldDB" id="A0A1H8W4U1"/>
<dbReference type="InterPro" id="IPR007214">
    <property type="entry name" value="YbaK/aa-tRNA-synth-assoc-dom"/>
</dbReference>
<dbReference type="PANTHER" id="PTHR30411:SF1">
    <property type="entry name" value="CYTOPLASMIC PROTEIN"/>
    <property type="match status" value="1"/>
</dbReference>
<reference evidence="2 3" key="1">
    <citation type="submission" date="2016-10" db="EMBL/GenBank/DDBJ databases">
        <authorList>
            <person name="de Groot N.N."/>
        </authorList>
    </citation>
    <scope>NUCLEOTIDE SEQUENCE [LARGE SCALE GENOMIC DNA]</scope>
    <source>
        <strain evidence="2 3">DSM 13305</strain>
    </source>
</reference>
<dbReference type="OrthoDB" id="1099907at2"/>
<dbReference type="SUPFAM" id="SSF55826">
    <property type="entry name" value="YbaK/ProRS associated domain"/>
    <property type="match status" value="1"/>
</dbReference>
<dbReference type="EMBL" id="FODY01000014">
    <property type="protein sequence ID" value="SEP22639.1"/>
    <property type="molecule type" value="Genomic_DNA"/>
</dbReference>
<dbReference type="STRING" id="112903.SAMN04490178_11427"/>
<gene>
    <name evidence="2" type="ORF">SAMN04490178_11427</name>
</gene>
<sequence length="149" mass="16485">MDIVANLLRNSGYVYELMLHDTPLFSVQEGAAYFHIAEGQTAPTLLLKTDDGYKALVIAGDRGKINFKEIAALVNCKRVCLASRKEVEQVTGFAAGCVPMIGLSVPYILDRRLFRYDFVYGGSGQPTRTLRIEPAALQQLNRITAMLET</sequence>
<dbReference type="Proteomes" id="UP000198847">
    <property type="component" value="Unassembled WGS sequence"/>
</dbReference>
<dbReference type="InterPro" id="IPR036754">
    <property type="entry name" value="YbaK/aa-tRNA-synt-asso_dom_sf"/>
</dbReference>
<dbReference type="GO" id="GO:0002161">
    <property type="term" value="F:aminoacyl-tRNA deacylase activity"/>
    <property type="evidence" value="ECO:0007669"/>
    <property type="project" value="InterPro"/>
</dbReference>